<dbReference type="EMBL" id="BGPR01009104">
    <property type="protein sequence ID" value="GBN38016.1"/>
    <property type="molecule type" value="Genomic_DNA"/>
</dbReference>
<keyword evidence="2" id="KW-1185">Reference proteome</keyword>
<comment type="caution">
    <text evidence="1">The sequence shown here is derived from an EMBL/GenBank/DDBJ whole genome shotgun (WGS) entry which is preliminary data.</text>
</comment>
<organism evidence="1 2">
    <name type="scientific">Araneus ventricosus</name>
    <name type="common">Orbweaver spider</name>
    <name type="synonym">Epeira ventricosa</name>
    <dbReference type="NCBI Taxonomy" id="182803"/>
    <lineage>
        <taxon>Eukaryota</taxon>
        <taxon>Metazoa</taxon>
        <taxon>Ecdysozoa</taxon>
        <taxon>Arthropoda</taxon>
        <taxon>Chelicerata</taxon>
        <taxon>Arachnida</taxon>
        <taxon>Araneae</taxon>
        <taxon>Araneomorphae</taxon>
        <taxon>Entelegynae</taxon>
        <taxon>Araneoidea</taxon>
        <taxon>Araneidae</taxon>
        <taxon>Araneus</taxon>
    </lineage>
</organism>
<accession>A0A4Y2NJW6</accession>
<evidence type="ECO:0000313" key="1">
    <source>
        <dbReference type="EMBL" id="GBN38016.1"/>
    </source>
</evidence>
<sequence>MTKKNRSMDQNSMCSTSSSADDCLVSDLNPLIPKPAVTGHATSILEGRISASCCSESGEKAVESVVIKLPLVAEIRDERPSIHIFHHAQREEKGKRGGRIYFTYPLVNNLRIEPYSNFDNPQWSEG</sequence>
<evidence type="ECO:0000313" key="2">
    <source>
        <dbReference type="Proteomes" id="UP000499080"/>
    </source>
</evidence>
<proteinExistence type="predicted"/>
<name>A0A4Y2NJW6_ARAVE</name>
<gene>
    <name evidence="1" type="ORF">AVEN_6874_1</name>
</gene>
<reference evidence="1 2" key="1">
    <citation type="journal article" date="2019" name="Sci. Rep.">
        <title>Orb-weaving spider Araneus ventricosus genome elucidates the spidroin gene catalogue.</title>
        <authorList>
            <person name="Kono N."/>
            <person name="Nakamura H."/>
            <person name="Ohtoshi R."/>
            <person name="Moran D.A.P."/>
            <person name="Shinohara A."/>
            <person name="Yoshida Y."/>
            <person name="Fujiwara M."/>
            <person name="Mori M."/>
            <person name="Tomita M."/>
            <person name="Arakawa K."/>
        </authorList>
    </citation>
    <scope>NUCLEOTIDE SEQUENCE [LARGE SCALE GENOMIC DNA]</scope>
</reference>
<protein>
    <submittedName>
        <fullName evidence="1">Uncharacterized protein</fullName>
    </submittedName>
</protein>
<dbReference type="AlphaFoldDB" id="A0A4Y2NJW6"/>
<dbReference type="Proteomes" id="UP000499080">
    <property type="component" value="Unassembled WGS sequence"/>
</dbReference>